<dbReference type="AlphaFoldDB" id="W2N8S8"/>
<feature type="non-terminal residue" evidence="1">
    <location>
        <position position="31"/>
    </location>
</feature>
<evidence type="ECO:0000313" key="1">
    <source>
        <dbReference type="EMBL" id="ETM45016.1"/>
    </source>
</evidence>
<gene>
    <name evidence="1" type="ORF">L914_09810</name>
</gene>
<dbReference type="Proteomes" id="UP000054532">
    <property type="component" value="Unassembled WGS sequence"/>
</dbReference>
<name>W2N8S8_PHYNI</name>
<proteinExistence type="predicted"/>
<sequence>MEAIMRCGGGNDFKLPRVSKHVSFNGNMPMS</sequence>
<protein>
    <submittedName>
        <fullName evidence="1">Uncharacterized protein</fullName>
    </submittedName>
</protein>
<reference evidence="1" key="1">
    <citation type="submission" date="2013-11" db="EMBL/GenBank/DDBJ databases">
        <title>The Genome Sequence of Phytophthora parasitica IAC_01/95.</title>
        <authorList>
            <consortium name="The Broad Institute Genomics Platform"/>
            <person name="Russ C."/>
            <person name="Tyler B."/>
            <person name="Panabieres F."/>
            <person name="Shan W."/>
            <person name="Tripathy S."/>
            <person name="Grunwald N."/>
            <person name="Machado M."/>
            <person name="Johnson C.S."/>
            <person name="Arredondo F."/>
            <person name="Hong C."/>
            <person name="Coffey M."/>
            <person name="Young S.K."/>
            <person name="Zeng Q."/>
            <person name="Gargeya S."/>
            <person name="Fitzgerald M."/>
            <person name="Abouelleil A."/>
            <person name="Alvarado L."/>
            <person name="Chapman S.B."/>
            <person name="Gainer-Dewar J."/>
            <person name="Goldberg J."/>
            <person name="Griggs A."/>
            <person name="Gujja S."/>
            <person name="Hansen M."/>
            <person name="Howarth C."/>
            <person name="Imamovic A."/>
            <person name="Ireland A."/>
            <person name="Larimer J."/>
            <person name="McCowan C."/>
            <person name="Murphy C."/>
            <person name="Pearson M."/>
            <person name="Poon T.W."/>
            <person name="Priest M."/>
            <person name="Roberts A."/>
            <person name="Saif S."/>
            <person name="Shea T."/>
            <person name="Sykes S."/>
            <person name="Wortman J."/>
            <person name="Nusbaum C."/>
            <person name="Birren B."/>
        </authorList>
    </citation>
    <scope>NUCLEOTIDE SEQUENCE [LARGE SCALE GENOMIC DNA]</scope>
    <source>
        <strain evidence="1">IAC_01/95</strain>
    </source>
</reference>
<accession>W2N8S8</accession>
<organism evidence="1">
    <name type="scientific">Phytophthora nicotianae</name>
    <name type="common">Potato buckeye rot agent</name>
    <name type="synonym">Phytophthora parasitica</name>
    <dbReference type="NCBI Taxonomy" id="4792"/>
    <lineage>
        <taxon>Eukaryota</taxon>
        <taxon>Sar</taxon>
        <taxon>Stramenopiles</taxon>
        <taxon>Oomycota</taxon>
        <taxon>Peronosporomycetes</taxon>
        <taxon>Peronosporales</taxon>
        <taxon>Peronosporaceae</taxon>
        <taxon>Phytophthora</taxon>
    </lineage>
</organism>
<dbReference type="EMBL" id="KI693189">
    <property type="protein sequence ID" value="ETM45016.1"/>
    <property type="molecule type" value="Genomic_DNA"/>
</dbReference>